<dbReference type="Gene3D" id="3.40.50.1980">
    <property type="entry name" value="Nitrogenase molybdenum iron protein domain"/>
    <property type="match status" value="2"/>
</dbReference>
<protein>
    <submittedName>
        <fullName evidence="3">Cobalamin-binding protein</fullName>
    </submittedName>
</protein>
<dbReference type="SUPFAM" id="SSF53807">
    <property type="entry name" value="Helical backbone' metal receptor"/>
    <property type="match status" value="1"/>
</dbReference>
<dbReference type="Proteomes" id="UP000294028">
    <property type="component" value="Unassembled WGS sequence"/>
</dbReference>
<dbReference type="InterPro" id="IPR002491">
    <property type="entry name" value="ABC_transptr_periplasmic_BD"/>
</dbReference>
<evidence type="ECO:0000313" key="3">
    <source>
        <dbReference type="EMBL" id="RYJ15304.1"/>
    </source>
</evidence>
<gene>
    <name evidence="3" type="ORF">ELS19_03340</name>
</gene>
<accession>A0A482TBI5</accession>
<dbReference type="InterPro" id="IPR054828">
    <property type="entry name" value="Vit_B12_bind_prot"/>
</dbReference>
<name>A0A482TBI5_9EURY</name>
<comment type="caution">
    <text evidence="3">The sequence shown here is derived from an EMBL/GenBank/DDBJ whole genome shotgun (WGS) entry which is preliminary data.</text>
</comment>
<proteinExistence type="predicted"/>
<evidence type="ECO:0000313" key="4">
    <source>
        <dbReference type="Proteomes" id="UP000294028"/>
    </source>
</evidence>
<dbReference type="PANTHER" id="PTHR42860:SF1">
    <property type="entry name" value="VITAMIN B12-BINDING PROTEIN"/>
    <property type="match status" value="1"/>
</dbReference>
<dbReference type="PROSITE" id="PS50983">
    <property type="entry name" value="FE_B12_PBP"/>
    <property type="match status" value="1"/>
</dbReference>
<dbReference type="NCBIfam" id="NF038402">
    <property type="entry name" value="TroA_like"/>
    <property type="match status" value="1"/>
</dbReference>
<dbReference type="InterPro" id="IPR051030">
    <property type="entry name" value="Vitamin_B12-ABC_binding"/>
</dbReference>
<dbReference type="AlphaFoldDB" id="A0A482TBI5"/>
<dbReference type="PANTHER" id="PTHR42860">
    <property type="entry name" value="VITAMIN B12-BINDING PROTEIN"/>
    <property type="match status" value="1"/>
</dbReference>
<dbReference type="Pfam" id="PF01497">
    <property type="entry name" value="Peripla_BP_2"/>
    <property type="match status" value="1"/>
</dbReference>
<evidence type="ECO:0000259" key="2">
    <source>
        <dbReference type="PROSITE" id="PS50983"/>
    </source>
</evidence>
<organism evidence="3 4">
    <name type="scientific">Halogeometricum borinquense</name>
    <dbReference type="NCBI Taxonomy" id="60847"/>
    <lineage>
        <taxon>Archaea</taxon>
        <taxon>Methanobacteriati</taxon>
        <taxon>Methanobacteriota</taxon>
        <taxon>Stenosarchaea group</taxon>
        <taxon>Halobacteria</taxon>
        <taxon>Halobacteriales</taxon>
        <taxon>Haloferacaceae</taxon>
        <taxon>Halogeometricum</taxon>
    </lineage>
</organism>
<feature type="domain" description="Fe/B12 periplasmic-binding" evidence="2">
    <location>
        <begin position="11"/>
        <end position="251"/>
    </location>
</feature>
<evidence type="ECO:0000256" key="1">
    <source>
        <dbReference type="ARBA" id="ARBA00022729"/>
    </source>
</evidence>
<sequence>MGSAGAETTPRVVSLAPSSTATLTAMGAGDCLVGVTAHCDFDAPVVGGWLNPNYDRLAELDPDLVCTSDDLQSEIRDELRERGYAVYHDEPERLTDVVESFESLGSAVGRPAAGEQLAEASRARLETVATRVPSDSDSRPIVYCEEWSDPPMAAGNWVPDAVAAAGGRCPFVKPGERSREVSREVVEGAAPDHVVLHLCGHGDRVSPDLFSERGWDVDATVHVLDDSLLNQPSPNLLDGIEALADLLHSDSHQHADTDGGH</sequence>
<keyword evidence="1" id="KW-0732">Signal</keyword>
<dbReference type="CDD" id="cd01144">
    <property type="entry name" value="BtuF"/>
    <property type="match status" value="1"/>
</dbReference>
<dbReference type="EMBL" id="RZHH01000002">
    <property type="protein sequence ID" value="RYJ15304.1"/>
    <property type="molecule type" value="Genomic_DNA"/>
</dbReference>
<reference evidence="3 4" key="1">
    <citation type="submission" date="2018-12" db="EMBL/GenBank/DDBJ databases">
        <title>Genome analysis provides insights into bioremediation potentialities of Halogeometricum borinquense strain N11.</title>
        <authorList>
            <person name="Najjari A."/>
            <person name="Youssef N."/>
            <person name="Fhoula I."/>
            <person name="Ben Dhia O."/>
            <person name="Mahjoubi M."/>
            <person name="Ouzari H.I."/>
            <person name="Cherif A."/>
        </authorList>
    </citation>
    <scope>NUCLEOTIDE SEQUENCE [LARGE SCALE GENOMIC DNA]</scope>
    <source>
        <strain evidence="3 4">N11</strain>
    </source>
</reference>